<dbReference type="Gene3D" id="1.20.58.70">
    <property type="match status" value="1"/>
</dbReference>
<dbReference type="GO" id="GO:0006896">
    <property type="term" value="P:Golgi to vacuole transport"/>
    <property type="evidence" value="ECO:0007669"/>
    <property type="project" value="EnsemblFungi"/>
</dbReference>
<dbReference type="InterPro" id="IPR045242">
    <property type="entry name" value="Syntaxin"/>
</dbReference>
<protein>
    <recommendedName>
        <fullName evidence="12">t-SNARE coiled-coil homology domain-containing protein</fullName>
    </recommendedName>
</protein>
<evidence type="ECO:0000256" key="1">
    <source>
        <dbReference type="ARBA" id="ARBA00004409"/>
    </source>
</evidence>
<dbReference type="GO" id="GO:0032258">
    <property type="term" value="P:cytoplasm to vacuole targeting by the Cvt pathway"/>
    <property type="evidence" value="ECO:0007669"/>
    <property type="project" value="EnsemblFungi"/>
</dbReference>
<dbReference type="GO" id="GO:0006906">
    <property type="term" value="P:vesicle fusion"/>
    <property type="evidence" value="ECO:0007669"/>
    <property type="project" value="EnsemblFungi"/>
</dbReference>
<dbReference type="GO" id="GO:0010008">
    <property type="term" value="C:endosome membrane"/>
    <property type="evidence" value="ECO:0007669"/>
    <property type="project" value="EnsemblFungi"/>
</dbReference>
<dbReference type="InterPro" id="IPR000727">
    <property type="entry name" value="T_SNARE_dom"/>
</dbReference>
<dbReference type="GO" id="GO:0006675">
    <property type="term" value="P:mannosyl-inositol phosphorylceramide metabolic process"/>
    <property type="evidence" value="ECO:0007669"/>
    <property type="project" value="EnsemblFungi"/>
</dbReference>
<comment type="subcellular location">
    <subcellularLocation>
        <location evidence="1">Golgi apparatus membrane</location>
        <topology evidence="1">Single-pass type IV membrane protein</topology>
    </subcellularLocation>
</comment>
<evidence type="ECO:0000256" key="2">
    <source>
        <dbReference type="ARBA" id="ARBA00009063"/>
    </source>
</evidence>
<dbReference type="EMBL" id="KV454011">
    <property type="protein sequence ID" value="ODV97517.1"/>
    <property type="molecule type" value="Genomic_DNA"/>
</dbReference>
<dbReference type="PROSITE" id="PS50192">
    <property type="entry name" value="T_SNARE"/>
    <property type="match status" value="1"/>
</dbReference>
<keyword evidence="9 11" id="KW-0472">Membrane</keyword>
<evidence type="ECO:0000313" key="13">
    <source>
        <dbReference type="EMBL" id="ODV97517.1"/>
    </source>
</evidence>
<evidence type="ECO:0000256" key="10">
    <source>
        <dbReference type="SAM" id="MobiDB-lite"/>
    </source>
</evidence>
<dbReference type="GO" id="GO:0006897">
    <property type="term" value="P:endocytosis"/>
    <property type="evidence" value="ECO:0007669"/>
    <property type="project" value="EnsemblFungi"/>
</dbReference>
<keyword evidence="8" id="KW-0175">Coiled coil</keyword>
<dbReference type="GO" id="GO:0005802">
    <property type="term" value="C:trans-Golgi network"/>
    <property type="evidence" value="ECO:0007669"/>
    <property type="project" value="EnsemblFungi"/>
</dbReference>
<evidence type="ECO:0000256" key="5">
    <source>
        <dbReference type="ARBA" id="ARBA00022927"/>
    </source>
</evidence>
<dbReference type="GO" id="GO:0000149">
    <property type="term" value="F:SNARE binding"/>
    <property type="evidence" value="ECO:0007669"/>
    <property type="project" value="TreeGrafter"/>
</dbReference>
<dbReference type="PROSITE" id="PS00914">
    <property type="entry name" value="SYNTAXIN"/>
    <property type="match status" value="1"/>
</dbReference>
<dbReference type="InterPro" id="IPR006012">
    <property type="entry name" value="Syntaxin/epimorphin_CS"/>
</dbReference>
<dbReference type="GO" id="GO:0009306">
    <property type="term" value="P:protein secretion"/>
    <property type="evidence" value="ECO:0007669"/>
    <property type="project" value="EnsemblFungi"/>
</dbReference>
<dbReference type="Proteomes" id="UP000094236">
    <property type="component" value="Unassembled WGS sequence"/>
</dbReference>
<keyword evidence="4 11" id="KW-0812">Transmembrane</keyword>
<dbReference type="GO" id="GO:0031201">
    <property type="term" value="C:SNARE complex"/>
    <property type="evidence" value="ECO:0007669"/>
    <property type="project" value="EnsemblFungi"/>
</dbReference>
<reference evidence="14" key="1">
    <citation type="submission" date="2016-05" db="EMBL/GenBank/DDBJ databases">
        <title>Comparative genomics of biotechnologically important yeasts.</title>
        <authorList>
            <consortium name="DOE Joint Genome Institute"/>
            <person name="Riley R."/>
            <person name="Haridas S."/>
            <person name="Wolfe K.H."/>
            <person name="Lopes M.R."/>
            <person name="Hittinger C.T."/>
            <person name="Goker M."/>
            <person name="Salamov A."/>
            <person name="Wisecaver J."/>
            <person name="Long T.M."/>
            <person name="Aerts A.L."/>
            <person name="Barry K."/>
            <person name="Choi C."/>
            <person name="Clum A."/>
            <person name="Coughlan A.Y."/>
            <person name="Deshpande S."/>
            <person name="Douglass A.P."/>
            <person name="Hanson S.J."/>
            <person name="Klenk H.-P."/>
            <person name="Labutti K."/>
            <person name="Lapidus A."/>
            <person name="Lindquist E."/>
            <person name="Lipzen A."/>
            <person name="Meier-Kolthoff J.P."/>
            <person name="Ohm R.A."/>
            <person name="Otillar R.P."/>
            <person name="Pangilinan J."/>
            <person name="Peng Y."/>
            <person name="Rokas A."/>
            <person name="Rosa C.A."/>
            <person name="Scheuner C."/>
            <person name="Sibirny A.A."/>
            <person name="Slot J.C."/>
            <person name="Stielow J.B."/>
            <person name="Sun H."/>
            <person name="Kurtzman C.P."/>
            <person name="Blackwell M."/>
            <person name="Grigoriev I.V."/>
            <person name="Jeffries T.W."/>
        </authorList>
    </citation>
    <scope>NUCLEOTIDE SEQUENCE [LARGE SCALE GENOMIC DNA]</scope>
    <source>
        <strain evidence="14">NRRL Y-2460</strain>
    </source>
</reference>
<evidence type="ECO:0000256" key="3">
    <source>
        <dbReference type="ARBA" id="ARBA00022448"/>
    </source>
</evidence>
<dbReference type="OrthoDB" id="10251371at2759"/>
<evidence type="ECO:0000256" key="9">
    <source>
        <dbReference type="ARBA" id="ARBA00023136"/>
    </source>
</evidence>
<dbReference type="GO" id="GO:0005484">
    <property type="term" value="F:SNAP receptor activity"/>
    <property type="evidence" value="ECO:0007669"/>
    <property type="project" value="EnsemblFungi"/>
</dbReference>
<dbReference type="Pfam" id="PF05739">
    <property type="entry name" value="SNARE"/>
    <property type="match status" value="1"/>
</dbReference>
<evidence type="ECO:0000259" key="12">
    <source>
        <dbReference type="PROSITE" id="PS50192"/>
    </source>
</evidence>
<feature type="domain" description="T-SNARE coiled-coil homology" evidence="12">
    <location>
        <begin position="257"/>
        <end position="319"/>
    </location>
</feature>
<feature type="non-terminal residue" evidence="13">
    <location>
        <position position="350"/>
    </location>
</feature>
<evidence type="ECO:0000256" key="8">
    <source>
        <dbReference type="ARBA" id="ARBA00023054"/>
    </source>
</evidence>
<dbReference type="GO" id="GO:0000139">
    <property type="term" value="C:Golgi membrane"/>
    <property type="evidence" value="ECO:0007669"/>
    <property type="project" value="UniProtKB-SubCell"/>
</dbReference>
<dbReference type="PANTHER" id="PTHR19957:SF83">
    <property type="entry name" value="SYNTAXIN-16"/>
    <property type="match status" value="1"/>
</dbReference>
<keyword evidence="3" id="KW-0813">Transport</keyword>
<feature type="compositionally biased region" description="Low complexity" evidence="10">
    <location>
        <begin position="207"/>
        <end position="222"/>
    </location>
</feature>
<dbReference type="AlphaFoldDB" id="A0A1E4U0K4"/>
<dbReference type="InterPro" id="IPR010989">
    <property type="entry name" value="SNARE"/>
</dbReference>
<evidence type="ECO:0000256" key="11">
    <source>
        <dbReference type="SAM" id="Phobius"/>
    </source>
</evidence>
<organism evidence="13 14">
    <name type="scientific">Pachysolen tannophilus NRRL Y-2460</name>
    <dbReference type="NCBI Taxonomy" id="669874"/>
    <lineage>
        <taxon>Eukaryota</taxon>
        <taxon>Fungi</taxon>
        <taxon>Dikarya</taxon>
        <taxon>Ascomycota</taxon>
        <taxon>Saccharomycotina</taxon>
        <taxon>Pichiomycetes</taxon>
        <taxon>Pachysolenaceae</taxon>
        <taxon>Pachysolen</taxon>
    </lineage>
</organism>
<dbReference type="SMART" id="SM00397">
    <property type="entry name" value="t_SNARE"/>
    <property type="match status" value="1"/>
</dbReference>
<dbReference type="GO" id="GO:0048278">
    <property type="term" value="P:vesicle docking"/>
    <property type="evidence" value="ECO:0007669"/>
    <property type="project" value="TreeGrafter"/>
</dbReference>
<proteinExistence type="inferred from homology"/>
<comment type="similarity">
    <text evidence="2">Belongs to the syntaxin family.</text>
</comment>
<feature type="region of interest" description="Disordered" evidence="10">
    <location>
        <begin position="207"/>
        <end position="236"/>
    </location>
</feature>
<accession>A0A1E4U0K4</accession>
<dbReference type="STRING" id="669874.A0A1E4U0K4"/>
<dbReference type="GO" id="GO:0032527">
    <property type="term" value="P:protein exit from endoplasmic reticulum"/>
    <property type="evidence" value="ECO:0007669"/>
    <property type="project" value="EnsemblFungi"/>
</dbReference>
<keyword evidence="5" id="KW-0653">Protein transport</keyword>
<feature type="transmembrane region" description="Helical" evidence="11">
    <location>
        <begin position="331"/>
        <end position="348"/>
    </location>
</feature>
<gene>
    <name evidence="13" type="ORF">PACTADRAFT_29086</name>
</gene>
<dbReference type="SUPFAM" id="SSF47661">
    <property type="entry name" value="t-snare proteins"/>
    <property type="match status" value="1"/>
</dbReference>
<keyword evidence="6 11" id="KW-1133">Transmembrane helix</keyword>
<evidence type="ECO:0000256" key="7">
    <source>
        <dbReference type="ARBA" id="ARBA00023034"/>
    </source>
</evidence>
<keyword evidence="7" id="KW-0333">Golgi apparatus</keyword>
<keyword evidence="14" id="KW-1185">Reference proteome</keyword>
<dbReference type="PANTHER" id="PTHR19957">
    <property type="entry name" value="SYNTAXIN"/>
    <property type="match status" value="1"/>
</dbReference>
<evidence type="ECO:0000256" key="6">
    <source>
        <dbReference type="ARBA" id="ARBA00022989"/>
    </source>
</evidence>
<name>A0A1E4U0K4_PACTA</name>
<sequence>MFRDRTNLYISYRRTYPHHHALDHETSSRFDSFPEEEGLIGIRNGNSHDNDNGSFIGGEGDSIGTDGIELKPLPPRFVDFSAEVEENLSFIETKINELNFLYKKNLLPGFNDRTEDNKKIDDLNFVITKNFQKCYNMIKKIDNLKNEQYGPDGNIGGSFTKKDELAMCENIKKKLALRTQNLSKTFRKLQNNYIRFLKDDDDFETQYSSSAGGIGSGSQQSQNYNEELEEEESTAKIESYSREALKQSQQQQSSLSSQMINQREREIFKIAQGVLEISTIFKELENMIIDQGTILDRIDYNINNVVVDLKHADKQFVKSSKSQKRTTKCKAIFLLSLIVFALFLMVLTKP</sequence>
<evidence type="ECO:0000256" key="4">
    <source>
        <dbReference type="ARBA" id="ARBA00022692"/>
    </source>
</evidence>
<dbReference type="CDD" id="cd15845">
    <property type="entry name" value="SNARE_syntaxin16"/>
    <property type="match status" value="1"/>
</dbReference>
<evidence type="ECO:0000313" key="14">
    <source>
        <dbReference type="Proteomes" id="UP000094236"/>
    </source>
</evidence>